<reference evidence="10 11" key="1">
    <citation type="journal article" date="2018" name="New Phytol.">
        <title>Comparative genomics and transcriptomics depict ericoid mycorrhizal fungi as versatile saprotrophs and plant mutualists.</title>
        <authorList>
            <person name="Martino E."/>
            <person name="Morin E."/>
            <person name="Grelet G.A."/>
            <person name="Kuo A."/>
            <person name="Kohler A."/>
            <person name="Daghino S."/>
            <person name="Barry K.W."/>
            <person name="Cichocki N."/>
            <person name="Clum A."/>
            <person name="Dockter R.B."/>
            <person name="Hainaut M."/>
            <person name="Kuo R.C."/>
            <person name="LaButti K."/>
            <person name="Lindahl B.D."/>
            <person name="Lindquist E.A."/>
            <person name="Lipzen A."/>
            <person name="Khouja H.R."/>
            <person name="Magnuson J."/>
            <person name="Murat C."/>
            <person name="Ohm R.A."/>
            <person name="Singer S.W."/>
            <person name="Spatafora J.W."/>
            <person name="Wang M."/>
            <person name="Veneault-Fourrey C."/>
            <person name="Henrissat B."/>
            <person name="Grigoriev I.V."/>
            <person name="Martin F.M."/>
            <person name="Perotto S."/>
        </authorList>
    </citation>
    <scope>NUCLEOTIDE SEQUENCE [LARGE SCALE GENOMIC DNA]</scope>
    <source>
        <strain evidence="10 11">ATCC 22711</strain>
    </source>
</reference>
<evidence type="ECO:0000256" key="2">
    <source>
        <dbReference type="ARBA" id="ARBA00022448"/>
    </source>
</evidence>
<dbReference type="Pfam" id="PF00083">
    <property type="entry name" value="Sugar_tr"/>
    <property type="match status" value="1"/>
</dbReference>
<keyword evidence="5 8" id="KW-1133">Transmembrane helix</keyword>
<feature type="transmembrane region" description="Helical" evidence="8">
    <location>
        <begin position="172"/>
        <end position="192"/>
    </location>
</feature>
<dbReference type="Gene3D" id="1.20.1250.20">
    <property type="entry name" value="MFS general substrate transporter like domains"/>
    <property type="match status" value="2"/>
</dbReference>
<feature type="transmembrane region" description="Helical" evidence="8">
    <location>
        <begin position="394"/>
        <end position="416"/>
    </location>
</feature>
<feature type="region of interest" description="Disordered" evidence="7">
    <location>
        <begin position="558"/>
        <end position="580"/>
    </location>
</feature>
<evidence type="ECO:0000259" key="9">
    <source>
        <dbReference type="PROSITE" id="PS50850"/>
    </source>
</evidence>
<accession>A0A2T3AU60</accession>
<evidence type="ECO:0000256" key="6">
    <source>
        <dbReference type="ARBA" id="ARBA00023136"/>
    </source>
</evidence>
<evidence type="ECO:0000256" key="7">
    <source>
        <dbReference type="SAM" id="MobiDB-lite"/>
    </source>
</evidence>
<comment type="subcellular location">
    <subcellularLocation>
        <location evidence="1">Membrane</location>
        <topology evidence="1">Multi-pass membrane protein</topology>
    </subcellularLocation>
</comment>
<keyword evidence="4 8" id="KW-0812">Transmembrane</keyword>
<evidence type="ECO:0000256" key="3">
    <source>
        <dbReference type="ARBA" id="ARBA00022592"/>
    </source>
</evidence>
<dbReference type="EMBL" id="KZ679015">
    <property type="protein sequence ID" value="PSS12205.1"/>
    <property type="molecule type" value="Genomic_DNA"/>
</dbReference>
<dbReference type="AlphaFoldDB" id="A0A2T3AU60"/>
<protein>
    <recommendedName>
        <fullName evidence="9">Major facilitator superfamily (MFS) profile domain-containing protein</fullName>
    </recommendedName>
</protein>
<evidence type="ECO:0000256" key="1">
    <source>
        <dbReference type="ARBA" id="ARBA00004141"/>
    </source>
</evidence>
<sequence length="719" mass="77422">MEPLPEPALPLRNERTYGGNAAFHNFHNDYTHIRDPNLRRRLALSEVDKIPFGWYHVRAVIVAGIGFFTDSYDIFAINLITSMLGMVFWQGSSIPGESPAGNDGILPTNVNTAIKAATSGGAVVGQLLFGWLADKLGRRKMYGIELGIIVFSTLAQSLSGPSWAVTMTGLLIFWRVMMGIGIGGDYPLSAVITSEFAPTRWRGAMMAAVFSMQGAGQFAAALVALITTVCFKSSLTSTTDEFSSCHEACQLAGDRAWRIIVAFGAVPACFALYYRITIPETPRYTFDIAHDIEKADADIKAYVSNLPEGIVDPVSQQKTKQRLGEKLAEPQASWRDAASYFSKWKNFKVIFGTASSWFFLDLAFYGLGLNNSTVLSAIGFAGGATIYEVLLHNAIGNLILVCAGSIPGYWISVALVDTIGRKPIQIGGFFILTVLFCIIGFAYNSLSSGGLLALYILAQLFFNFGPNTTTFITPGECFPTRYRSTGHGISAASGKIGAIVAQVIAQPLLAKGARRDCTGDSCSPWLNHLMQILALFMLCGTLVSFLIPETKGRTLEELAGEKPQSPDGSLSPRKHGWRATLNPLRSSHPAGFAHSYSTPTLMARSPGLWGKRERIGIMTSPDLLPKPRGGEKDHTRALSGEGTATTYSVSVSSAGRLSSVGKPGPVDADDDLYINGVGSGKLPGWGAGWGVQRNPVREDGNGNGRVESIQLFDVGRLLK</sequence>
<dbReference type="GeneID" id="36576387"/>
<dbReference type="STRING" id="857342.A0A2T3AU60"/>
<organism evidence="10 11">
    <name type="scientific">Amorphotheca resinae ATCC 22711</name>
    <dbReference type="NCBI Taxonomy" id="857342"/>
    <lineage>
        <taxon>Eukaryota</taxon>
        <taxon>Fungi</taxon>
        <taxon>Dikarya</taxon>
        <taxon>Ascomycota</taxon>
        <taxon>Pezizomycotina</taxon>
        <taxon>Leotiomycetes</taxon>
        <taxon>Helotiales</taxon>
        <taxon>Amorphothecaceae</taxon>
        <taxon>Amorphotheca</taxon>
    </lineage>
</organism>
<feature type="transmembrane region" description="Helical" evidence="8">
    <location>
        <begin position="428"/>
        <end position="458"/>
    </location>
</feature>
<dbReference type="GO" id="GO:0006817">
    <property type="term" value="P:phosphate ion transport"/>
    <property type="evidence" value="ECO:0007669"/>
    <property type="project" value="UniProtKB-KW"/>
</dbReference>
<evidence type="ECO:0000313" key="10">
    <source>
        <dbReference type="EMBL" id="PSS12205.1"/>
    </source>
</evidence>
<feature type="transmembrane region" description="Helical" evidence="8">
    <location>
        <begin position="529"/>
        <end position="547"/>
    </location>
</feature>
<feature type="transmembrane region" description="Helical" evidence="8">
    <location>
        <begin position="112"/>
        <end position="132"/>
    </location>
</feature>
<evidence type="ECO:0000313" key="11">
    <source>
        <dbReference type="Proteomes" id="UP000241818"/>
    </source>
</evidence>
<dbReference type="InterPro" id="IPR005829">
    <property type="entry name" value="Sugar_transporter_CS"/>
</dbReference>
<dbReference type="Proteomes" id="UP000241818">
    <property type="component" value="Unassembled WGS sequence"/>
</dbReference>
<dbReference type="PANTHER" id="PTHR24064">
    <property type="entry name" value="SOLUTE CARRIER FAMILY 22 MEMBER"/>
    <property type="match status" value="1"/>
</dbReference>
<dbReference type="InterPro" id="IPR004738">
    <property type="entry name" value="Phos_permease"/>
</dbReference>
<dbReference type="SUPFAM" id="SSF103473">
    <property type="entry name" value="MFS general substrate transporter"/>
    <property type="match status" value="1"/>
</dbReference>
<keyword evidence="6 8" id="KW-0472">Membrane</keyword>
<dbReference type="OrthoDB" id="433512at2759"/>
<dbReference type="RefSeq" id="XP_024718203.1">
    <property type="nucleotide sequence ID" value="XM_024868306.1"/>
</dbReference>
<dbReference type="InterPro" id="IPR005828">
    <property type="entry name" value="MFS_sugar_transport-like"/>
</dbReference>
<feature type="transmembrane region" description="Helical" evidence="8">
    <location>
        <begin position="349"/>
        <end position="367"/>
    </location>
</feature>
<feature type="transmembrane region" description="Helical" evidence="8">
    <location>
        <begin position="204"/>
        <end position="226"/>
    </location>
</feature>
<evidence type="ECO:0000256" key="5">
    <source>
        <dbReference type="ARBA" id="ARBA00022989"/>
    </source>
</evidence>
<dbReference type="GO" id="GO:0005315">
    <property type="term" value="F:phosphate transmembrane transporter activity"/>
    <property type="evidence" value="ECO:0007669"/>
    <property type="project" value="InterPro"/>
</dbReference>
<evidence type="ECO:0000256" key="8">
    <source>
        <dbReference type="SAM" id="Phobius"/>
    </source>
</evidence>
<feature type="transmembrane region" description="Helical" evidence="8">
    <location>
        <begin position="144"/>
        <end position="166"/>
    </location>
</feature>
<feature type="domain" description="Major facilitator superfamily (MFS) profile" evidence="9">
    <location>
        <begin position="59"/>
        <end position="551"/>
    </location>
</feature>
<dbReference type="NCBIfam" id="TIGR00887">
    <property type="entry name" value="2A0109"/>
    <property type="match status" value="1"/>
</dbReference>
<proteinExistence type="predicted"/>
<name>A0A2T3AU60_AMORE</name>
<dbReference type="PROSITE" id="PS00217">
    <property type="entry name" value="SUGAR_TRANSPORT_2"/>
    <property type="match status" value="1"/>
</dbReference>
<dbReference type="FunCoup" id="A0A2T3AU60">
    <property type="interactions" value="794"/>
</dbReference>
<dbReference type="PROSITE" id="PS50850">
    <property type="entry name" value="MFS"/>
    <property type="match status" value="1"/>
</dbReference>
<keyword evidence="3" id="KW-0592">Phosphate transport</keyword>
<evidence type="ECO:0000256" key="4">
    <source>
        <dbReference type="ARBA" id="ARBA00022692"/>
    </source>
</evidence>
<keyword evidence="2" id="KW-0813">Transport</keyword>
<dbReference type="InParanoid" id="A0A2T3AU60"/>
<dbReference type="CDD" id="cd17364">
    <property type="entry name" value="MFS_PhT"/>
    <property type="match status" value="1"/>
</dbReference>
<feature type="transmembrane region" description="Helical" evidence="8">
    <location>
        <begin position="52"/>
        <end position="68"/>
    </location>
</feature>
<dbReference type="GO" id="GO:0016020">
    <property type="term" value="C:membrane"/>
    <property type="evidence" value="ECO:0007669"/>
    <property type="project" value="UniProtKB-SubCell"/>
</dbReference>
<gene>
    <name evidence="10" type="ORF">M430DRAFT_52549</name>
</gene>
<feature type="region of interest" description="Disordered" evidence="7">
    <location>
        <begin position="619"/>
        <end position="644"/>
    </location>
</feature>
<dbReference type="InterPro" id="IPR020846">
    <property type="entry name" value="MFS_dom"/>
</dbReference>
<feature type="transmembrane region" description="Helical" evidence="8">
    <location>
        <begin position="256"/>
        <end position="274"/>
    </location>
</feature>
<keyword evidence="11" id="KW-1185">Reference proteome</keyword>
<dbReference type="InterPro" id="IPR036259">
    <property type="entry name" value="MFS_trans_sf"/>
</dbReference>
<feature type="transmembrane region" description="Helical" evidence="8">
    <location>
        <begin position="75"/>
        <end position="92"/>
    </location>
</feature>